<dbReference type="HOGENOM" id="CLU_185990_0_0_3"/>
<dbReference type="KEGG" id="amr:AM1_6084"/>
<dbReference type="AlphaFoldDB" id="B0C3S9"/>
<protein>
    <submittedName>
        <fullName evidence="1">Uncharacterized protein</fullName>
    </submittedName>
</protein>
<organism evidence="1 2">
    <name type="scientific">Acaryochloris marina (strain MBIC 11017)</name>
    <dbReference type="NCBI Taxonomy" id="329726"/>
    <lineage>
        <taxon>Bacteria</taxon>
        <taxon>Bacillati</taxon>
        <taxon>Cyanobacteriota</taxon>
        <taxon>Cyanophyceae</taxon>
        <taxon>Acaryochloridales</taxon>
        <taxon>Acaryochloridaceae</taxon>
        <taxon>Acaryochloris</taxon>
    </lineage>
</organism>
<sequence length="92" mass="10321">MSDQHVLPEEQGQPDLYEIRIKGHLNDRWTPWFEGLTIILEDDGNTLLTGPVVDQAALHGLLKKVRDLGVPLISLIRVTPSTTKETTNHETP</sequence>
<evidence type="ECO:0000313" key="1">
    <source>
        <dbReference type="EMBL" id="ABW31016.1"/>
    </source>
</evidence>
<dbReference type="EMBL" id="CP000828">
    <property type="protein sequence ID" value="ABW31016.1"/>
    <property type="molecule type" value="Genomic_DNA"/>
</dbReference>
<accession>B0C3S9</accession>
<name>B0C3S9_ACAM1</name>
<dbReference type="Proteomes" id="UP000000268">
    <property type="component" value="Chromosome"/>
</dbReference>
<dbReference type="STRING" id="329726.AM1_6084"/>
<proteinExistence type="predicted"/>
<reference evidence="1 2" key="1">
    <citation type="journal article" date="2008" name="Proc. Natl. Acad. Sci. U.S.A.">
        <title>Niche adaptation and genome expansion in the chlorophyll d-producing cyanobacterium Acaryochloris marina.</title>
        <authorList>
            <person name="Swingley W.D."/>
            <person name="Chen M."/>
            <person name="Cheung P.C."/>
            <person name="Conrad A.L."/>
            <person name="Dejesa L.C."/>
            <person name="Hao J."/>
            <person name="Honchak B.M."/>
            <person name="Karbach L.E."/>
            <person name="Kurdoglu A."/>
            <person name="Lahiri S."/>
            <person name="Mastrian S.D."/>
            <person name="Miyashita H."/>
            <person name="Page L."/>
            <person name="Ramakrishna P."/>
            <person name="Satoh S."/>
            <person name="Sattley W.M."/>
            <person name="Shimada Y."/>
            <person name="Taylor H.L."/>
            <person name="Tomo T."/>
            <person name="Tsuchiya T."/>
            <person name="Wang Z.T."/>
            <person name="Raymond J."/>
            <person name="Mimuro M."/>
            <person name="Blankenship R.E."/>
            <person name="Touchman J.W."/>
        </authorList>
    </citation>
    <scope>NUCLEOTIDE SEQUENCE [LARGE SCALE GENOMIC DNA]</scope>
    <source>
        <strain evidence="2">MBIC 11017</strain>
    </source>
</reference>
<keyword evidence="2" id="KW-1185">Reference proteome</keyword>
<gene>
    <name evidence="1" type="ordered locus">AM1_6084</name>
</gene>
<dbReference type="OrthoDB" id="4828421at2"/>
<dbReference type="eggNOG" id="ENOG5032ZBE">
    <property type="taxonomic scope" value="Bacteria"/>
</dbReference>
<evidence type="ECO:0000313" key="2">
    <source>
        <dbReference type="Proteomes" id="UP000000268"/>
    </source>
</evidence>